<gene>
    <name evidence="3" type="ORF">WDU99_06215</name>
</gene>
<evidence type="ECO:0000259" key="2">
    <source>
        <dbReference type="Pfam" id="PF00768"/>
    </source>
</evidence>
<feature type="compositionally biased region" description="Basic and acidic residues" evidence="1">
    <location>
        <begin position="57"/>
        <end position="68"/>
    </location>
</feature>
<dbReference type="SUPFAM" id="SSF56601">
    <property type="entry name" value="beta-lactamase/transpeptidase-like"/>
    <property type="match status" value="1"/>
</dbReference>
<feature type="region of interest" description="Disordered" evidence="1">
    <location>
        <begin position="1"/>
        <end position="72"/>
    </location>
</feature>
<feature type="compositionally biased region" description="Polar residues" evidence="1">
    <location>
        <begin position="1"/>
        <end position="10"/>
    </location>
</feature>
<accession>A0ABU8L9V4</accession>
<dbReference type="RefSeq" id="WP_337331577.1">
    <property type="nucleotide sequence ID" value="NZ_JBBDGM010000004.1"/>
</dbReference>
<keyword evidence="3" id="KW-0378">Hydrolase</keyword>
<sequence>MTTSPESTRPATRRELRERAHAQAETAFRGPLPAFGDSLRAADDGIIDDAPTPGDPGEARPPSDRLDEVVDDTDTAEHPLVTGFTDGYLDTVPVGVADSEPEPRFFSVPADGHPHSIDADADPDAEFDALLEEGTATREVAVVGTSSPAPEPQTEWADEKRPPTALTWIDTTALTPESLPESRTSPELFAGAKLVPGWLRPRVLIPIGIVAAVCGSYVATTLLWPLNAVAPVADTAKVEIAPAPVAAVTWPGTGSAAVTVEGIAPVASTTDRDEIASISKVASVLMVLDELPLEPGEQGPSFEFDYGDTVDYWQYRSMDQSALDVPVGGSLTEYQMLQGVLLGSANNYIDRLSDELWGSDWAFAQASEKWLSDHGIDGMVIESPSGFDEDNIASPTAVLELGELAMKNPVFAEIVGTRTAEIPGAGTVTNTNGMLEDAGVVGIKTGTLSHWNLLTAKDVPSGDGTVRLYAAVLGQDDDEARLAVTRQLFAEVEASLASQPIAVPKGTVVGHVSTEWGDPVDVVSDADAQVVLWNGATATAKTTLDLGDETEAGAQIGTLIAEGPLGTAETSVSLAGEITPPSAWWRLTHPLELLGID</sequence>
<dbReference type="Proteomes" id="UP001371224">
    <property type="component" value="Unassembled WGS sequence"/>
</dbReference>
<evidence type="ECO:0000313" key="4">
    <source>
        <dbReference type="Proteomes" id="UP001371224"/>
    </source>
</evidence>
<keyword evidence="4" id="KW-1185">Reference proteome</keyword>
<protein>
    <submittedName>
        <fullName evidence="3">D-alanyl-D-alanine carboxypeptidase</fullName>
    </submittedName>
</protein>
<dbReference type="Pfam" id="PF00768">
    <property type="entry name" value="Peptidase_S11"/>
    <property type="match status" value="1"/>
</dbReference>
<dbReference type="InterPro" id="IPR012338">
    <property type="entry name" value="Beta-lactam/transpept-like"/>
</dbReference>
<evidence type="ECO:0000313" key="3">
    <source>
        <dbReference type="EMBL" id="MEJ1087908.1"/>
    </source>
</evidence>
<evidence type="ECO:0000256" key="1">
    <source>
        <dbReference type="SAM" id="MobiDB-lite"/>
    </source>
</evidence>
<dbReference type="EMBL" id="JBBDGM010000004">
    <property type="protein sequence ID" value="MEJ1087908.1"/>
    <property type="molecule type" value="Genomic_DNA"/>
</dbReference>
<dbReference type="Gene3D" id="3.40.710.10">
    <property type="entry name" value="DD-peptidase/beta-lactamase superfamily"/>
    <property type="match status" value="1"/>
</dbReference>
<keyword evidence="3" id="KW-0121">Carboxypeptidase</keyword>
<reference evidence="3 4" key="1">
    <citation type="submission" date="2024-02" db="EMBL/GenBank/DDBJ databases">
        <authorList>
            <person name="Saticioglu I.B."/>
        </authorList>
    </citation>
    <scope>NUCLEOTIDE SEQUENCE [LARGE SCALE GENOMIC DNA]</scope>
    <source>
        <strain evidence="3 4">Mu-80</strain>
    </source>
</reference>
<feature type="domain" description="Peptidase S11 D-alanyl-D-alanine carboxypeptidase A N-terminal" evidence="2">
    <location>
        <begin position="270"/>
        <end position="450"/>
    </location>
</feature>
<dbReference type="InterPro" id="IPR001967">
    <property type="entry name" value="Peptidase_S11_N"/>
</dbReference>
<name>A0ABU8L9V4_9MICO</name>
<dbReference type="GO" id="GO:0004180">
    <property type="term" value="F:carboxypeptidase activity"/>
    <property type="evidence" value="ECO:0007669"/>
    <property type="project" value="UniProtKB-KW"/>
</dbReference>
<feature type="compositionally biased region" description="Basic and acidic residues" evidence="1">
    <location>
        <begin position="12"/>
        <end position="22"/>
    </location>
</feature>
<proteinExistence type="predicted"/>
<organism evidence="3 4">
    <name type="scientific">Microbacterium bandirmense</name>
    <dbReference type="NCBI Taxonomy" id="3122050"/>
    <lineage>
        <taxon>Bacteria</taxon>
        <taxon>Bacillati</taxon>
        <taxon>Actinomycetota</taxon>
        <taxon>Actinomycetes</taxon>
        <taxon>Micrococcales</taxon>
        <taxon>Microbacteriaceae</taxon>
        <taxon>Microbacterium</taxon>
    </lineage>
</organism>
<keyword evidence="3" id="KW-0645">Protease</keyword>
<comment type="caution">
    <text evidence="3">The sequence shown here is derived from an EMBL/GenBank/DDBJ whole genome shotgun (WGS) entry which is preliminary data.</text>
</comment>